<organism evidence="4 5">
    <name type="scientific">Winogradskya consettensis</name>
    <dbReference type="NCBI Taxonomy" id="113560"/>
    <lineage>
        <taxon>Bacteria</taxon>
        <taxon>Bacillati</taxon>
        <taxon>Actinomycetota</taxon>
        <taxon>Actinomycetes</taxon>
        <taxon>Micromonosporales</taxon>
        <taxon>Micromonosporaceae</taxon>
        <taxon>Winogradskya</taxon>
    </lineage>
</organism>
<evidence type="ECO:0000259" key="2">
    <source>
        <dbReference type="Pfam" id="PF07731"/>
    </source>
</evidence>
<sequence>MTSTNMSRRNLLRGALALGGGGLLVAAAGGEVMAASSKLAAKNTPTPYAALFRRPPLLMPAEQGVDDAGPYQRYRLTQKVGQAAIVPGLLTTLAGYNGIFPGPTIKVPQGTRSEVRISNTLGVSPLHGGKYSTVTHLHGSASLPQYDGYANDQTAPGCCKTYKYPNWQQARTLWYHDHNHGTTAQNVFAGLAAQYHLSDWYERAQLPQGEYDVPLVVSDMAFKADGSVAFEDADHAGFMGDVVLVNGVPWPKMTVKPRVYRFRVLVGSISRSFRFGLSTGDPVYVVGTDAGMTPVVNAVASWRHGVAERYEILIDFRKYKAGQKIELKNLSNKNNVDFANTGKVMQFEVVADSGAPDTYAIPKTLDLGPQPWANRGAIEVNKLTPEMAKVRRTLRVQRKSGLWTVNGETWADVEKSNFQRILGNPKPYDIEIWDLVNESGGWFHPLHIHLIDARIIARNTTSDRKAHAWESGGKDVFYLGENETVSALMQFTTGDGNTGGRYMTHCHNLVHEDSDMMIQFAVGDLNANDPVASDPPYVEYEPETPVVYAPSYAPGT</sequence>
<dbReference type="InterPro" id="IPR011706">
    <property type="entry name" value="Cu-oxidase_C"/>
</dbReference>
<dbReference type="Proteomes" id="UP000680865">
    <property type="component" value="Unassembled WGS sequence"/>
</dbReference>
<name>A0A919T460_9ACTN</name>
<dbReference type="InterPro" id="IPR008972">
    <property type="entry name" value="Cupredoxin"/>
</dbReference>
<keyword evidence="4" id="KW-0946">Virion</keyword>
<dbReference type="SUPFAM" id="SSF49503">
    <property type="entry name" value="Cupredoxins"/>
    <property type="match status" value="3"/>
</dbReference>
<dbReference type="PROSITE" id="PS51318">
    <property type="entry name" value="TAT"/>
    <property type="match status" value="1"/>
</dbReference>
<dbReference type="GO" id="GO:0016491">
    <property type="term" value="F:oxidoreductase activity"/>
    <property type="evidence" value="ECO:0007669"/>
    <property type="project" value="InterPro"/>
</dbReference>
<feature type="domain" description="Plastocyanin-like" evidence="2">
    <location>
        <begin position="418"/>
        <end position="523"/>
    </location>
</feature>
<keyword evidence="5" id="KW-1185">Reference proteome</keyword>
<evidence type="ECO:0000313" key="5">
    <source>
        <dbReference type="Proteomes" id="UP000680865"/>
    </source>
</evidence>
<keyword evidence="4" id="KW-0167">Capsid protein</keyword>
<gene>
    <name evidence="4" type="primary">cotA_3</name>
    <name evidence="4" type="ORF">Aco04nite_95400</name>
</gene>
<dbReference type="GO" id="GO:0005507">
    <property type="term" value="F:copper ion binding"/>
    <property type="evidence" value="ECO:0007669"/>
    <property type="project" value="InterPro"/>
</dbReference>
<dbReference type="PANTHER" id="PTHR48267">
    <property type="entry name" value="CUPREDOXIN SUPERFAMILY PROTEIN"/>
    <property type="match status" value="1"/>
</dbReference>
<dbReference type="RefSeq" id="WP_213003772.1">
    <property type="nucleotide sequence ID" value="NZ_BAAATW010000002.1"/>
</dbReference>
<protein>
    <submittedName>
        <fullName evidence="4">Spore coat protein A</fullName>
    </submittedName>
</protein>
<dbReference type="InterPro" id="IPR006311">
    <property type="entry name" value="TAT_signal"/>
</dbReference>
<comment type="caution">
    <text evidence="4">The sequence shown here is derived from an EMBL/GenBank/DDBJ whole genome shotgun (WGS) entry which is preliminary data.</text>
</comment>
<dbReference type="Pfam" id="PF07731">
    <property type="entry name" value="Cu-oxidase_2"/>
    <property type="match status" value="1"/>
</dbReference>
<feature type="domain" description="Plastocyanin-like" evidence="3">
    <location>
        <begin position="90"/>
        <end position="193"/>
    </location>
</feature>
<evidence type="ECO:0000256" key="1">
    <source>
        <dbReference type="ARBA" id="ARBA00010609"/>
    </source>
</evidence>
<dbReference type="AlphaFoldDB" id="A0A919T460"/>
<dbReference type="Gene3D" id="2.60.40.420">
    <property type="entry name" value="Cupredoxins - blue copper proteins"/>
    <property type="match status" value="3"/>
</dbReference>
<reference evidence="4" key="1">
    <citation type="submission" date="2021-03" db="EMBL/GenBank/DDBJ databases">
        <title>Whole genome shotgun sequence of Actinoplanes consettensis NBRC 14913.</title>
        <authorList>
            <person name="Komaki H."/>
            <person name="Tamura T."/>
        </authorList>
    </citation>
    <scope>NUCLEOTIDE SEQUENCE</scope>
    <source>
        <strain evidence="4">NBRC 14913</strain>
    </source>
</reference>
<dbReference type="EMBL" id="BOQP01000079">
    <property type="protein sequence ID" value="GIM85250.1"/>
    <property type="molecule type" value="Genomic_DNA"/>
</dbReference>
<evidence type="ECO:0000313" key="4">
    <source>
        <dbReference type="EMBL" id="GIM85250.1"/>
    </source>
</evidence>
<proteinExistence type="inferred from homology"/>
<dbReference type="InterPro" id="IPR045087">
    <property type="entry name" value="Cu-oxidase_fam"/>
</dbReference>
<evidence type="ECO:0000259" key="3">
    <source>
        <dbReference type="Pfam" id="PF07732"/>
    </source>
</evidence>
<accession>A0A919T460</accession>
<dbReference type="InterPro" id="IPR011707">
    <property type="entry name" value="Cu-oxidase-like_N"/>
</dbReference>
<dbReference type="Pfam" id="PF07732">
    <property type="entry name" value="Cu-oxidase_3"/>
    <property type="match status" value="1"/>
</dbReference>
<dbReference type="CDD" id="cd13889">
    <property type="entry name" value="CuRO_3_BOD"/>
    <property type="match status" value="1"/>
</dbReference>
<dbReference type="PANTHER" id="PTHR48267:SF1">
    <property type="entry name" value="BILIRUBIN OXIDASE"/>
    <property type="match status" value="1"/>
</dbReference>
<comment type="similarity">
    <text evidence="1">Belongs to the multicopper oxidase family.</text>
</comment>